<gene>
    <name evidence="1" type="ORF">GBAR_LOCUS9520</name>
</gene>
<name>A0AA35WFG7_GEOBA</name>
<dbReference type="AlphaFoldDB" id="A0AA35WFG7"/>
<reference evidence="1" key="1">
    <citation type="submission" date="2023-03" db="EMBL/GenBank/DDBJ databases">
        <authorList>
            <person name="Steffen K."/>
            <person name="Cardenas P."/>
        </authorList>
    </citation>
    <scope>NUCLEOTIDE SEQUENCE</scope>
</reference>
<organism evidence="1 2">
    <name type="scientific">Geodia barretti</name>
    <name type="common">Barrett's horny sponge</name>
    <dbReference type="NCBI Taxonomy" id="519541"/>
    <lineage>
        <taxon>Eukaryota</taxon>
        <taxon>Metazoa</taxon>
        <taxon>Porifera</taxon>
        <taxon>Demospongiae</taxon>
        <taxon>Heteroscleromorpha</taxon>
        <taxon>Tetractinellida</taxon>
        <taxon>Astrophorina</taxon>
        <taxon>Geodiidae</taxon>
        <taxon>Geodia</taxon>
    </lineage>
</organism>
<evidence type="ECO:0000313" key="1">
    <source>
        <dbReference type="EMBL" id="CAI8015371.1"/>
    </source>
</evidence>
<accession>A0AA35WFG7</accession>
<dbReference type="EMBL" id="CASHTH010001438">
    <property type="protein sequence ID" value="CAI8015371.1"/>
    <property type="molecule type" value="Genomic_DNA"/>
</dbReference>
<protein>
    <submittedName>
        <fullName evidence="1">Uncharacterized protein</fullName>
    </submittedName>
</protein>
<dbReference type="Proteomes" id="UP001174909">
    <property type="component" value="Unassembled WGS sequence"/>
</dbReference>
<evidence type="ECO:0000313" key="2">
    <source>
        <dbReference type="Proteomes" id="UP001174909"/>
    </source>
</evidence>
<keyword evidence="2" id="KW-1185">Reference proteome</keyword>
<sequence length="107" mass="12068">MQPPRLSASMSHDVWRKRAMVRSSTGTQIQLLSEDSETVPTFGVTNSKMNAPQMRKVRTCIDHTHTGIMYLNLGLEWSSTIIANDDRTTVIVYLTGSWLFDPDVTHS</sequence>
<comment type="caution">
    <text evidence="1">The sequence shown here is derived from an EMBL/GenBank/DDBJ whole genome shotgun (WGS) entry which is preliminary data.</text>
</comment>
<proteinExistence type="predicted"/>